<proteinExistence type="predicted"/>
<dbReference type="InterPro" id="IPR050553">
    <property type="entry name" value="Thioredoxin_ResA/DsbE_sf"/>
</dbReference>
<organism evidence="4 5">
    <name type="scientific">Chitinophaga polysaccharea</name>
    <dbReference type="NCBI Taxonomy" id="1293035"/>
    <lineage>
        <taxon>Bacteria</taxon>
        <taxon>Pseudomonadati</taxon>
        <taxon>Bacteroidota</taxon>
        <taxon>Chitinophagia</taxon>
        <taxon>Chitinophagales</taxon>
        <taxon>Chitinophagaceae</taxon>
        <taxon>Chitinophaga</taxon>
    </lineage>
</organism>
<dbReference type="SUPFAM" id="SSF52833">
    <property type="entry name" value="Thioredoxin-like"/>
    <property type="match status" value="1"/>
</dbReference>
<dbReference type="CDD" id="cd02966">
    <property type="entry name" value="TlpA_like_family"/>
    <property type="match status" value="1"/>
</dbReference>
<evidence type="ECO:0000256" key="2">
    <source>
        <dbReference type="SAM" id="SignalP"/>
    </source>
</evidence>
<dbReference type="InterPro" id="IPR011990">
    <property type="entry name" value="TPR-like_helical_dom_sf"/>
</dbReference>
<keyword evidence="5" id="KW-1185">Reference proteome</keyword>
<feature type="chain" id="PRO_5022057071" evidence="2">
    <location>
        <begin position="18"/>
        <end position="488"/>
    </location>
</feature>
<accession>A0A561PCD4</accession>
<evidence type="ECO:0000259" key="3">
    <source>
        <dbReference type="PROSITE" id="PS51352"/>
    </source>
</evidence>
<dbReference type="Proteomes" id="UP000320811">
    <property type="component" value="Unassembled WGS sequence"/>
</dbReference>
<comment type="caution">
    <text evidence="4">The sequence shown here is derived from an EMBL/GenBank/DDBJ whole genome shotgun (WGS) entry which is preliminary data.</text>
</comment>
<evidence type="ECO:0000256" key="1">
    <source>
        <dbReference type="ARBA" id="ARBA00023284"/>
    </source>
</evidence>
<dbReference type="InterPro" id="IPR036249">
    <property type="entry name" value="Thioredoxin-like_sf"/>
</dbReference>
<reference evidence="4 5" key="1">
    <citation type="submission" date="2019-06" db="EMBL/GenBank/DDBJ databases">
        <title>Sorghum-associated microbial communities from plants grown in Nebraska, USA.</title>
        <authorList>
            <person name="Schachtman D."/>
        </authorList>
    </citation>
    <scope>NUCLEOTIDE SEQUENCE [LARGE SCALE GENOMIC DNA]</scope>
    <source>
        <strain evidence="4 5">1209</strain>
    </source>
</reference>
<dbReference type="PANTHER" id="PTHR42852:SF13">
    <property type="entry name" value="PROTEIN DIPZ"/>
    <property type="match status" value="1"/>
</dbReference>
<dbReference type="OrthoDB" id="634996at2"/>
<dbReference type="InterPro" id="IPR013766">
    <property type="entry name" value="Thioredoxin_domain"/>
</dbReference>
<sequence>MKKVLPILLSGSLLAVAANSNGQAKISQDSLMRYYNRLAKGSDAEKDLLSDKMYALTKSKKETDWLTAAQYFYQLKKGNLGDSIRTAAEKKFPVGIVVRNKSVETIYNENDPAKKEALYKAWEKKFPEGKLDNDRIVYDYARNAVGTAYAIADNLPKALEYANSIVSPFWKGQGWAGTAEHIAKKGHTAEAKVLLKKAIEDAWEFKTTRKNEEGARFAALGYPGYLSSYAQLLYNDKEYDSALVYLKRAEQAETPVRPQVNEMYAKVLLAKGDYPEVFARMSDIAAQGKLNSNNKPLLAAAYAKVRNDNKLESYIDSLKSGLDKKMQEEFAKQIIQEPAPGFTLKDVDGNTVSLSDYKGKTIVLDFWATWCGPCKASFPAMKKAMEKYKNDPNVKFLFVHTWEKEADAPASAKKFVTSNNYPFEVLMDLKDPATGVNKVVDSYKVQGIPTKFVIDGKGNIRFRFTGFSGGDDAAVAEVSAMITLANQQ</sequence>
<dbReference type="PROSITE" id="PS00194">
    <property type="entry name" value="THIOREDOXIN_1"/>
    <property type="match status" value="1"/>
</dbReference>
<dbReference type="PANTHER" id="PTHR42852">
    <property type="entry name" value="THIOL:DISULFIDE INTERCHANGE PROTEIN DSBE"/>
    <property type="match status" value="1"/>
</dbReference>
<dbReference type="InterPro" id="IPR000866">
    <property type="entry name" value="AhpC/TSA"/>
</dbReference>
<dbReference type="GO" id="GO:0006950">
    <property type="term" value="P:response to stress"/>
    <property type="evidence" value="ECO:0007669"/>
    <property type="project" value="UniProtKB-ARBA"/>
</dbReference>
<dbReference type="GO" id="GO:0016209">
    <property type="term" value="F:antioxidant activity"/>
    <property type="evidence" value="ECO:0007669"/>
    <property type="project" value="InterPro"/>
</dbReference>
<feature type="domain" description="Thioredoxin" evidence="3">
    <location>
        <begin position="333"/>
        <end position="486"/>
    </location>
</feature>
<dbReference type="InterPro" id="IPR017937">
    <property type="entry name" value="Thioredoxin_CS"/>
</dbReference>
<keyword evidence="1" id="KW-0676">Redox-active center</keyword>
<dbReference type="Gene3D" id="1.25.40.10">
    <property type="entry name" value="Tetratricopeptide repeat domain"/>
    <property type="match status" value="1"/>
</dbReference>
<keyword evidence="2" id="KW-0732">Signal</keyword>
<evidence type="ECO:0000313" key="4">
    <source>
        <dbReference type="EMBL" id="TWF35716.1"/>
    </source>
</evidence>
<dbReference type="AlphaFoldDB" id="A0A561PCD4"/>
<dbReference type="Gene3D" id="3.40.30.10">
    <property type="entry name" value="Glutaredoxin"/>
    <property type="match status" value="1"/>
</dbReference>
<protein>
    <submittedName>
        <fullName evidence="4">Peroxiredoxin</fullName>
    </submittedName>
</protein>
<gene>
    <name evidence="4" type="ORF">FHW36_10872</name>
</gene>
<dbReference type="GO" id="GO:0016491">
    <property type="term" value="F:oxidoreductase activity"/>
    <property type="evidence" value="ECO:0007669"/>
    <property type="project" value="InterPro"/>
</dbReference>
<name>A0A561PCD4_9BACT</name>
<dbReference type="EMBL" id="VIWO01000008">
    <property type="protein sequence ID" value="TWF35716.1"/>
    <property type="molecule type" value="Genomic_DNA"/>
</dbReference>
<dbReference type="RefSeq" id="WP_145672900.1">
    <property type="nucleotide sequence ID" value="NZ_VIWO01000008.1"/>
</dbReference>
<dbReference type="Pfam" id="PF00578">
    <property type="entry name" value="AhpC-TSA"/>
    <property type="match status" value="1"/>
</dbReference>
<dbReference type="PROSITE" id="PS51352">
    <property type="entry name" value="THIOREDOXIN_2"/>
    <property type="match status" value="1"/>
</dbReference>
<evidence type="ECO:0000313" key="5">
    <source>
        <dbReference type="Proteomes" id="UP000320811"/>
    </source>
</evidence>
<feature type="signal peptide" evidence="2">
    <location>
        <begin position="1"/>
        <end position="17"/>
    </location>
</feature>